<evidence type="ECO:0000256" key="2">
    <source>
        <dbReference type="ARBA" id="ARBA00022884"/>
    </source>
</evidence>
<dbReference type="EMBL" id="CADCWN010000099">
    <property type="protein sequence ID" value="CAA9563868.1"/>
    <property type="molecule type" value="Genomic_DNA"/>
</dbReference>
<dbReference type="InterPro" id="IPR000037">
    <property type="entry name" value="SsrA-bd_prot"/>
</dbReference>
<sequence>MTTTQPKKDASNAARDAGEKVIATNRQARFEYTILDTAEAGLALTGTEIKSVRAGRINIRDAYARIEAGEVWLINMHISPYEQAGNYFQHDPLRPKKLLLHRREIARLKAEIGQKGLTLVPLRLYLKAGRAKVEIGLAKGKKLYDKRDAMAERDAKRDVARQLRSRD</sequence>
<dbReference type="SUPFAM" id="SSF74982">
    <property type="entry name" value="Small protein B (SmpB)"/>
    <property type="match status" value="1"/>
</dbReference>
<dbReference type="GO" id="GO:0070929">
    <property type="term" value="P:trans-translation"/>
    <property type="evidence" value="ECO:0007669"/>
    <property type="project" value="UniProtKB-UniRule"/>
</dbReference>
<comment type="similarity">
    <text evidence="3">Belongs to the SmpB family.</text>
</comment>
<dbReference type="GO" id="GO:0070930">
    <property type="term" value="P:trans-translation-dependent protein tagging"/>
    <property type="evidence" value="ECO:0007669"/>
    <property type="project" value="TreeGrafter"/>
</dbReference>
<comment type="function">
    <text evidence="3">Required for rescue of stalled ribosomes mediated by trans-translation. Binds to transfer-messenger RNA (tmRNA), required for stable association of tmRNA with ribosomes. tmRNA and SmpB together mimic tRNA shape, replacing the anticodon stem-loop with SmpB. tmRNA is encoded by the ssrA gene; the 2 termini fold to resemble tRNA(Ala) and it encodes a 'tag peptide', a short internal open reading frame. During trans-translation Ala-aminoacylated tmRNA acts like a tRNA, entering the A-site of stalled ribosomes, displacing the stalled mRNA. The ribosome then switches to translate the ORF on the tmRNA; the nascent peptide is terminated with the 'tag peptide' encoded by the tmRNA and targeted for degradation. The ribosome is freed to recommence translation, which seems to be the essential function of trans-translation.</text>
</comment>
<dbReference type="GO" id="GO:0005829">
    <property type="term" value="C:cytosol"/>
    <property type="evidence" value="ECO:0007669"/>
    <property type="project" value="TreeGrafter"/>
</dbReference>
<reference evidence="4" key="1">
    <citation type="submission" date="2020-02" db="EMBL/GenBank/DDBJ databases">
        <authorList>
            <person name="Meier V. D."/>
        </authorList>
    </citation>
    <scope>NUCLEOTIDE SEQUENCE</scope>
    <source>
        <strain evidence="4">AVDCRST_MAG18</strain>
    </source>
</reference>
<dbReference type="PANTHER" id="PTHR30308:SF2">
    <property type="entry name" value="SSRA-BINDING PROTEIN"/>
    <property type="match status" value="1"/>
</dbReference>
<comment type="subcellular location">
    <subcellularLocation>
        <location evidence="3">Cytoplasm</location>
    </subcellularLocation>
    <text evidence="3">The tmRNA-SmpB complex associates with stalled 70S ribosomes.</text>
</comment>
<keyword evidence="2 3" id="KW-0694">RNA-binding</keyword>
<dbReference type="HAMAP" id="MF_00023">
    <property type="entry name" value="SmpB"/>
    <property type="match status" value="1"/>
</dbReference>
<dbReference type="AlphaFoldDB" id="A0A6J4V3Q0"/>
<dbReference type="Gene3D" id="2.40.280.10">
    <property type="match status" value="1"/>
</dbReference>
<dbReference type="Pfam" id="PF01668">
    <property type="entry name" value="SmpB"/>
    <property type="match status" value="1"/>
</dbReference>
<dbReference type="PROSITE" id="PS01317">
    <property type="entry name" value="SSRP"/>
    <property type="match status" value="1"/>
</dbReference>
<name>A0A6J4V3Q0_9BACT</name>
<gene>
    <name evidence="3" type="primary">smpB</name>
    <name evidence="4" type="ORF">AVDCRST_MAG18-1309</name>
</gene>
<accession>A0A6J4V3Q0</accession>
<organism evidence="4">
    <name type="scientific">uncultured Thermomicrobiales bacterium</name>
    <dbReference type="NCBI Taxonomy" id="1645740"/>
    <lineage>
        <taxon>Bacteria</taxon>
        <taxon>Pseudomonadati</taxon>
        <taxon>Thermomicrobiota</taxon>
        <taxon>Thermomicrobia</taxon>
        <taxon>Thermomicrobiales</taxon>
        <taxon>environmental samples</taxon>
    </lineage>
</organism>
<dbReference type="NCBIfam" id="NF003843">
    <property type="entry name" value="PRK05422.1"/>
    <property type="match status" value="1"/>
</dbReference>
<keyword evidence="1 3" id="KW-0963">Cytoplasm</keyword>
<dbReference type="PANTHER" id="PTHR30308">
    <property type="entry name" value="TMRNA-BINDING COMPONENT OF TRANS-TRANSLATION TAGGING COMPLEX"/>
    <property type="match status" value="1"/>
</dbReference>
<dbReference type="CDD" id="cd09294">
    <property type="entry name" value="SmpB"/>
    <property type="match status" value="1"/>
</dbReference>
<dbReference type="GO" id="GO:0003723">
    <property type="term" value="F:RNA binding"/>
    <property type="evidence" value="ECO:0007669"/>
    <property type="project" value="UniProtKB-UniRule"/>
</dbReference>
<proteinExistence type="inferred from homology"/>
<evidence type="ECO:0000313" key="4">
    <source>
        <dbReference type="EMBL" id="CAA9563868.1"/>
    </source>
</evidence>
<dbReference type="InterPro" id="IPR020081">
    <property type="entry name" value="SsrA-bd_prot_CS"/>
</dbReference>
<evidence type="ECO:0000256" key="1">
    <source>
        <dbReference type="ARBA" id="ARBA00022490"/>
    </source>
</evidence>
<dbReference type="InterPro" id="IPR023620">
    <property type="entry name" value="SmpB"/>
</dbReference>
<dbReference type="NCBIfam" id="TIGR00086">
    <property type="entry name" value="smpB"/>
    <property type="match status" value="1"/>
</dbReference>
<evidence type="ECO:0000256" key="3">
    <source>
        <dbReference type="HAMAP-Rule" id="MF_00023"/>
    </source>
</evidence>
<protein>
    <recommendedName>
        <fullName evidence="3">SsrA-binding protein</fullName>
    </recommendedName>
    <alternativeName>
        <fullName evidence="3">Small protein B</fullName>
    </alternativeName>
</protein>